<accession>A0ACC3C985</accession>
<protein>
    <submittedName>
        <fullName evidence="1">Uncharacterized protein</fullName>
    </submittedName>
</protein>
<comment type="caution">
    <text evidence="1">The sequence shown here is derived from an EMBL/GenBank/DDBJ whole genome shotgun (WGS) entry which is preliminary data.</text>
</comment>
<organism evidence="1 2">
    <name type="scientific">Pyropia yezoensis</name>
    <name type="common">Susabi-nori</name>
    <name type="synonym">Porphyra yezoensis</name>
    <dbReference type="NCBI Taxonomy" id="2788"/>
    <lineage>
        <taxon>Eukaryota</taxon>
        <taxon>Rhodophyta</taxon>
        <taxon>Bangiophyceae</taxon>
        <taxon>Bangiales</taxon>
        <taxon>Bangiaceae</taxon>
        <taxon>Pyropia</taxon>
    </lineage>
</organism>
<name>A0ACC3C985_PYRYE</name>
<proteinExistence type="predicted"/>
<keyword evidence="2" id="KW-1185">Reference proteome</keyword>
<sequence>MAAGVVATPAGGGGGGGSGGDGGSGSGSGSGSGIGGRGGGDGGGGGGGCFVAPWGAALPATGRRRVAAAAPAASRPRGSGGCGGRVGDGGGGRPWGGLACGRGRQSARATPPPLRRQPPTGRVPPPPPSSPAPSSSSTVDGAAAAAAAVPAAASSLPVTPPPSAAAAPAAASSPPFWAPLSPPPRASTPPAPPPPSTAPHAYVDGPDPPGGFPGSIPQTIEAALVAGQAAVAAAFVDGATTVAVELPMGRSRRFWYRMAPAAVVREEVAILAAHFVGMFEGAATGLLLDEELPHIDMERAGLGWLARTGTVGETARREGVRAVRSRGGGCAAAAATTTTSAAAGAGGDAPAAAVPPATPVAPAAGGPAGAVTAGGPGDPPPLDVLVIAGARPCRAAAVASLVASATAAGTAVVLFNCFLEAEWTPSPPTVLPVYVVRALDKGAALLEGHGPDARWEVFGEIAVFQYEAMATAPREWVPTTRAVHAALEAAGARREGISGYWGSLGPGCEAGFWPFQAHVLAMPLASDGEGGDAAAGGGRSGGVVRGWVPGGALLAAGLGGG</sequence>
<evidence type="ECO:0000313" key="1">
    <source>
        <dbReference type="EMBL" id="KAK1866546.1"/>
    </source>
</evidence>
<dbReference type="Proteomes" id="UP000798662">
    <property type="component" value="Chromosome 2"/>
</dbReference>
<reference evidence="1" key="1">
    <citation type="submission" date="2019-11" db="EMBL/GenBank/DDBJ databases">
        <title>Nori genome reveals adaptations in red seaweeds to the harsh intertidal environment.</title>
        <authorList>
            <person name="Wang D."/>
            <person name="Mao Y."/>
        </authorList>
    </citation>
    <scope>NUCLEOTIDE SEQUENCE</scope>
    <source>
        <tissue evidence="1">Gametophyte</tissue>
    </source>
</reference>
<evidence type="ECO:0000313" key="2">
    <source>
        <dbReference type="Proteomes" id="UP000798662"/>
    </source>
</evidence>
<gene>
    <name evidence="1" type="ORF">I4F81_009062</name>
</gene>
<dbReference type="EMBL" id="CM020619">
    <property type="protein sequence ID" value="KAK1866546.1"/>
    <property type="molecule type" value="Genomic_DNA"/>
</dbReference>